<protein>
    <submittedName>
        <fullName evidence="4">TBC1 domain family member 30-like</fullName>
    </submittedName>
</protein>
<name>A0ABM1BZ02_LIMPO</name>
<dbReference type="PANTHER" id="PTHR13399">
    <property type="entry name" value="TRANSLOCON-ASSOCIATED PROTEIN TRAP , GAMMA SUBUNIT"/>
    <property type="match status" value="1"/>
</dbReference>
<dbReference type="InterPro" id="IPR000195">
    <property type="entry name" value="Rab-GAP-TBC_dom"/>
</dbReference>
<dbReference type="InterPro" id="IPR032738">
    <property type="entry name" value="Tbc1d30_C"/>
</dbReference>
<dbReference type="SMART" id="SM00164">
    <property type="entry name" value="TBC"/>
    <property type="match status" value="1"/>
</dbReference>
<organism evidence="3 4">
    <name type="scientific">Limulus polyphemus</name>
    <name type="common">Atlantic horseshoe crab</name>
    <dbReference type="NCBI Taxonomy" id="6850"/>
    <lineage>
        <taxon>Eukaryota</taxon>
        <taxon>Metazoa</taxon>
        <taxon>Ecdysozoa</taxon>
        <taxon>Arthropoda</taxon>
        <taxon>Chelicerata</taxon>
        <taxon>Merostomata</taxon>
        <taxon>Xiphosura</taxon>
        <taxon>Limulidae</taxon>
        <taxon>Limulus</taxon>
    </lineage>
</organism>
<accession>A0ABM1BZ02</accession>
<evidence type="ECO:0000256" key="1">
    <source>
        <dbReference type="SAM" id="MobiDB-lite"/>
    </source>
</evidence>
<dbReference type="PROSITE" id="PS50086">
    <property type="entry name" value="TBC_RABGAP"/>
    <property type="match status" value="1"/>
</dbReference>
<gene>
    <name evidence="4" type="primary">LOC106475193</name>
</gene>
<feature type="domain" description="Rab-GAP TBC" evidence="2">
    <location>
        <begin position="61"/>
        <end position="364"/>
    </location>
</feature>
<feature type="compositionally biased region" description="Low complexity" evidence="1">
    <location>
        <begin position="660"/>
        <end position="671"/>
    </location>
</feature>
<evidence type="ECO:0000313" key="4">
    <source>
        <dbReference type="RefSeq" id="XP_013791344.1"/>
    </source>
</evidence>
<evidence type="ECO:0000259" key="2">
    <source>
        <dbReference type="PROSITE" id="PS50086"/>
    </source>
</evidence>
<feature type="region of interest" description="Disordered" evidence="1">
    <location>
        <begin position="650"/>
        <end position="671"/>
    </location>
</feature>
<dbReference type="RefSeq" id="XP_013791344.1">
    <property type="nucleotide sequence ID" value="XM_013935890.2"/>
</dbReference>
<dbReference type="Gene3D" id="1.10.472.80">
    <property type="entry name" value="Ypt/Rab-GAP domain of gyp1p, domain 3"/>
    <property type="match status" value="1"/>
</dbReference>
<evidence type="ECO:0000313" key="3">
    <source>
        <dbReference type="Proteomes" id="UP000694941"/>
    </source>
</evidence>
<dbReference type="GeneID" id="106475193"/>
<proteinExistence type="predicted"/>
<sequence length="671" mass="76721">MDSNLKMTSVSSTFKVPTTTKDLSDIPLTPPSSPEILDCRNDVEPEFVDNFQNIRLPLEDTTSEESTLQTWEYHSSQQDDSSTRYVQQSPSRTLEAKPPIPEAMTLNKKRTASIVDGLLVEIYNRRYSVDSDNLTDSSVSDVFAAPPNLASDCESHHRAWYSTTTLNLKGAQELILIKSHLLERVQQLNNRLVCRLKLRDHLQNKRNRKYDVITAILQAVSQKRRIDTRIRFSLEPLPGETGFSQWHDAMKMVVRLSVGIPSYFRKRVMIFLIENVLPPGYFADNLRGLSVDMAVFRELLDTRVTKLSRHLENLQLQARDCSTGTNYEPPLTNVFTMQWFLTLFSTCLPKSTVLKVWDLVFLEGNEVLLKTALAIWEGLSHEVLNVETADEFYSTMGHLSREMLEFGLMDPGELIQKICTMEPFFQLAELRDKYNYNVYPLLPQHTCDSDNDDGGLSTNREWCLSSFLNVTSIKGTSSKTLEVYPSRSAASDGSPVMSFSNTHVERTSLDISALKRQYIKLCERQRQAHIILTGDFRESAKPKQKTSVAMNHLLLKRKPLVRKYKNGMQTRFILKTPNCSKNCVQQLVPEASLSGANMLIRIPRETEKYEMKKRSLVEECKYKQYSDNLPREVKEKLEALESTVDFLDVRQSESEDDSDNSVVSTSPNIFK</sequence>
<dbReference type="Proteomes" id="UP000694941">
    <property type="component" value="Unplaced"/>
</dbReference>
<feature type="compositionally biased region" description="Polar residues" evidence="1">
    <location>
        <begin position="64"/>
        <end position="92"/>
    </location>
</feature>
<feature type="region of interest" description="Disordered" evidence="1">
    <location>
        <begin position="58"/>
        <end position="97"/>
    </location>
</feature>
<keyword evidence="3" id="KW-1185">Reference proteome</keyword>
<dbReference type="Pfam" id="PF00566">
    <property type="entry name" value="RabGAP-TBC"/>
    <property type="match status" value="1"/>
</dbReference>
<dbReference type="PANTHER" id="PTHR13399:SF2">
    <property type="entry name" value="TRANSLOCON-ASSOCIATED PROTEIN SUBUNIT GAMMA"/>
    <property type="match status" value="1"/>
</dbReference>
<dbReference type="SUPFAM" id="SSF47923">
    <property type="entry name" value="Ypt/Rab-GAP domain of gyp1p"/>
    <property type="match status" value="1"/>
</dbReference>
<dbReference type="InterPro" id="IPR035969">
    <property type="entry name" value="Rab-GAP_TBC_sf"/>
</dbReference>
<dbReference type="Pfam" id="PF15733">
    <property type="entry name" value="DUF4682"/>
    <property type="match status" value="1"/>
</dbReference>
<reference evidence="4" key="1">
    <citation type="submission" date="2025-08" db="UniProtKB">
        <authorList>
            <consortium name="RefSeq"/>
        </authorList>
    </citation>
    <scope>IDENTIFICATION</scope>
    <source>
        <tissue evidence="4">Muscle</tissue>
    </source>
</reference>